<proteinExistence type="predicted"/>
<sequence>MAHHFMDPQLDSVLSSLNTHTLTLEEVYDNLDQEILQLQRRLSALQTFRNSLSPISKFPTELLSKIFSDTQEFGDLPLTNDIDLKTRFSLSWVCRRWRNTALATPNLWTIISMENRDAPVSFDFSQELLVRSRNCHLTINFVQPTSDLLDAFIPQMHRIKHIRVSKLRTYDTPEFDIFLSQAAPVLVSLEFASVDIDRTSPMFLGEHPRLQSLVIADLWLLTPSSLITSLLTRLHIRSFHDCFPVNYLIDILPSLQDLAELVLDVSLDDINTHPDERIRLPRLQSLIITDDFSGLVFDFLKCLDIPQTPITLIWPEGAGWSNEAKEEFYQGFDGYQQVAPIPISHLKVDRENPDKVIIDISSTLSQHSYSFQFPAQQFGSDDTETFVSHLSLQNLKTLSTSELPRRMLGTLMCVTTLSDVTLYGGTVVDKFTRELGLGVWFLGLKRLTICRTKGEFELERLRQALAARHRAKIGLEEIVFVACSVVNELGFRAISKTTYLPISRAVLK</sequence>
<gene>
    <name evidence="1" type="ORF">BDN72DRAFT_882020</name>
</gene>
<evidence type="ECO:0000313" key="1">
    <source>
        <dbReference type="EMBL" id="TFK63601.1"/>
    </source>
</evidence>
<dbReference type="EMBL" id="ML208515">
    <property type="protein sequence ID" value="TFK63601.1"/>
    <property type="molecule type" value="Genomic_DNA"/>
</dbReference>
<protein>
    <submittedName>
        <fullName evidence="1">Uncharacterized protein</fullName>
    </submittedName>
</protein>
<evidence type="ECO:0000313" key="2">
    <source>
        <dbReference type="Proteomes" id="UP000308600"/>
    </source>
</evidence>
<name>A0ACD3ADG4_9AGAR</name>
<keyword evidence="2" id="KW-1185">Reference proteome</keyword>
<accession>A0ACD3ADG4</accession>
<dbReference type="Proteomes" id="UP000308600">
    <property type="component" value="Unassembled WGS sequence"/>
</dbReference>
<organism evidence="1 2">
    <name type="scientific">Pluteus cervinus</name>
    <dbReference type="NCBI Taxonomy" id="181527"/>
    <lineage>
        <taxon>Eukaryota</taxon>
        <taxon>Fungi</taxon>
        <taxon>Dikarya</taxon>
        <taxon>Basidiomycota</taxon>
        <taxon>Agaricomycotina</taxon>
        <taxon>Agaricomycetes</taxon>
        <taxon>Agaricomycetidae</taxon>
        <taxon>Agaricales</taxon>
        <taxon>Pluteineae</taxon>
        <taxon>Pluteaceae</taxon>
        <taxon>Pluteus</taxon>
    </lineage>
</organism>
<reference evidence="1 2" key="1">
    <citation type="journal article" date="2019" name="Nat. Ecol. Evol.">
        <title>Megaphylogeny resolves global patterns of mushroom evolution.</title>
        <authorList>
            <person name="Varga T."/>
            <person name="Krizsan K."/>
            <person name="Foldi C."/>
            <person name="Dima B."/>
            <person name="Sanchez-Garcia M."/>
            <person name="Sanchez-Ramirez S."/>
            <person name="Szollosi G.J."/>
            <person name="Szarkandi J.G."/>
            <person name="Papp V."/>
            <person name="Albert L."/>
            <person name="Andreopoulos W."/>
            <person name="Angelini C."/>
            <person name="Antonin V."/>
            <person name="Barry K.W."/>
            <person name="Bougher N.L."/>
            <person name="Buchanan P."/>
            <person name="Buyck B."/>
            <person name="Bense V."/>
            <person name="Catcheside P."/>
            <person name="Chovatia M."/>
            <person name="Cooper J."/>
            <person name="Damon W."/>
            <person name="Desjardin D."/>
            <person name="Finy P."/>
            <person name="Geml J."/>
            <person name="Haridas S."/>
            <person name="Hughes K."/>
            <person name="Justo A."/>
            <person name="Karasinski D."/>
            <person name="Kautmanova I."/>
            <person name="Kiss B."/>
            <person name="Kocsube S."/>
            <person name="Kotiranta H."/>
            <person name="LaButti K.M."/>
            <person name="Lechner B.E."/>
            <person name="Liimatainen K."/>
            <person name="Lipzen A."/>
            <person name="Lukacs Z."/>
            <person name="Mihaltcheva S."/>
            <person name="Morgado L.N."/>
            <person name="Niskanen T."/>
            <person name="Noordeloos M.E."/>
            <person name="Ohm R.A."/>
            <person name="Ortiz-Santana B."/>
            <person name="Ovrebo C."/>
            <person name="Racz N."/>
            <person name="Riley R."/>
            <person name="Savchenko A."/>
            <person name="Shiryaev A."/>
            <person name="Soop K."/>
            <person name="Spirin V."/>
            <person name="Szebenyi C."/>
            <person name="Tomsovsky M."/>
            <person name="Tulloss R.E."/>
            <person name="Uehling J."/>
            <person name="Grigoriev I.V."/>
            <person name="Vagvolgyi C."/>
            <person name="Papp T."/>
            <person name="Martin F.M."/>
            <person name="Miettinen O."/>
            <person name="Hibbett D.S."/>
            <person name="Nagy L.G."/>
        </authorList>
    </citation>
    <scope>NUCLEOTIDE SEQUENCE [LARGE SCALE GENOMIC DNA]</scope>
    <source>
        <strain evidence="1 2">NL-1719</strain>
    </source>
</reference>